<keyword evidence="1" id="KW-0812">Transmembrane</keyword>
<feature type="transmembrane region" description="Helical" evidence="1">
    <location>
        <begin position="88"/>
        <end position="107"/>
    </location>
</feature>
<dbReference type="AlphaFoldDB" id="A0A8J7WQJ0"/>
<dbReference type="Proteomes" id="UP000677913">
    <property type="component" value="Unassembled WGS sequence"/>
</dbReference>
<dbReference type="EMBL" id="JAGSXH010000041">
    <property type="protein sequence ID" value="MBS2964097.1"/>
    <property type="molecule type" value="Genomic_DNA"/>
</dbReference>
<accession>A0A8J7WQJ0</accession>
<comment type="caution">
    <text evidence="2">The sequence shown here is derived from an EMBL/GenBank/DDBJ whole genome shotgun (WGS) entry which is preliminary data.</text>
</comment>
<feature type="transmembrane region" description="Helical" evidence="1">
    <location>
        <begin position="263"/>
        <end position="291"/>
    </location>
</feature>
<proteinExistence type="predicted"/>
<feature type="transmembrane region" description="Helical" evidence="1">
    <location>
        <begin position="236"/>
        <end position="257"/>
    </location>
</feature>
<organism evidence="2 3">
    <name type="scientific">Actinocrinis puniceicyclus</name>
    <dbReference type="NCBI Taxonomy" id="977794"/>
    <lineage>
        <taxon>Bacteria</taxon>
        <taxon>Bacillati</taxon>
        <taxon>Actinomycetota</taxon>
        <taxon>Actinomycetes</taxon>
        <taxon>Catenulisporales</taxon>
        <taxon>Actinospicaceae</taxon>
        <taxon>Actinocrinis</taxon>
    </lineage>
</organism>
<gene>
    <name evidence="2" type="ORF">KGA66_13650</name>
</gene>
<name>A0A8J7WQJ0_9ACTN</name>
<protein>
    <submittedName>
        <fullName evidence="2">Uncharacterized protein</fullName>
    </submittedName>
</protein>
<keyword evidence="1" id="KW-1133">Transmembrane helix</keyword>
<feature type="transmembrane region" description="Helical" evidence="1">
    <location>
        <begin position="180"/>
        <end position="202"/>
    </location>
</feature>
<evidence type="ECO:0000256" key="1">
    <source>
        <dbReference type="SAM" id="Phobius"/>
    </source>
</evidence>
<evidence type="ECO:0000313" key="3">
    <source>
        <dbReference type="Proteomes" id="UP000677913"/>
    </source>
</evidence>
<dbReference type="RefSeq" id="WP_211468420.1">
    <property type="nucleotide sequence ID" value="NZ_JAGSXH010000041.1"/>
</dbReference>
<sequence length="381" mass="41226">MTTAGTGHLNSRVLIQGVAGESEQHPSAAPLVGFSPLVRVARAIPWARVGRGRQRVATFAVFALGPGAAFWIWFLLEVRHSVGHNSHALVYTMPLASLWILLGPMLMQQWEFDLEDLVGRLRATAEAGGWDLKAVESAARGADRGYYWFVVPATLAAPAAFWIAYPLYESSLALRGFAEQATGLAVMLIVGFINSNGMWAAYKSISVVRAATGSAAPEWHPFGPSRANGLPELNRFCWSTAVKFSVGSVLLPSLYVVQSQVPVAAQVIILVFVALLATGGLVLFTVPTTWLRRLGRAQRQRALDTLAPLLQRTMSEADGLDAQTRAELQRRWYALDIALRLRAEIAALDPVPLPGLVTRAATTLILPALLTVMQIALTTAL</sequence>
<keyword evidence="1" id="KW-0472">Membrane</keyword>
<feature type="transmembrane region" description="Helical" evidence="1">
    <location>
        <begin position="56"/>
        <end position="76"/>
    </location>
</feature>
<evidence type="ECO:0000313" key="2">
    <source>
        <dbReference type="EMBL" id="MBS2964097.1"/>
    </source>
</evidence>
<keyword evidence="3" id="KW-1185">Reference proteome</keyword>
<reference evidence="2" key="1">
    <citation type="submission" date="2021-04" db="EMBL/GenBank/DDBJ databases">
        <title>Genome based classification of Actinospica acidithermotolerans sp. nov., an actinobacterium isolated from an Indonesian hot spring.</title>
        <authorList>
            <person name="Kusuma A.B."/>
            <person name="Putra K.E."/>
            <person name="Nafisah S."/>
            <person name="Loh J."/>
            <person name="Nouioui I."/>
            <person name="Goodfellow M."/>
        </authorList>
    </citation>
    <scope>NUCLEOTIDE SEQUENCE</scope>
    <source>
        <strain evidence="2">DSM 45618</strain>
    </source>
</reference>
<feature type="transmembrane region" description="Helical" evidence="1">
    <location>
        <begin position="146"/>
        <end position="168"/>
    </location>
</feature>